<accession>A0A100W7L0</accession>
<organism evidence="1 2">
    <name type="scientific">Mycolicibacterium canariasense</name>
    <name type="common">Mycobacterium canariasense</name>
    <dbReference type="NCBI Taxonomy" id="228230"/>
    <lineage>
        <taxon>Bacteria</taxon>
        <taxon>Bacillati</taxon>
        <taxon>Actinomycetota</taxon>
        <taxon>Actinomycetes</taxon>
        <taxon>Mycobacteriales</taxon>
        <taxon>Mycobacteriaceae</taxon>
        <taxon>Mycolicibacterium</taxon>
    </lineage>
</organism>
<keyword evidence="2" id="KW-1185">Reference proteome</keyword>
<reference evidence="2" key="1">
    <citation type="journal article" date="2016" name="Genome Announc.">
        <title>Draft Genome Sequences of Five Rapidly Growing Mycobacterium Species, M. thermoresistibile, M. fortuitum subsp. acetamidolyticum, M. canariasense, M. brisbanense, and M. novocastrense.</title>
        <authorList>
            <person name="Katahira K."/>
            <person name="Ogura Y."/>
            <person name="Gotoh Y."/>
            <person name="Hayashi T."/>
        </authorList>
    </citation>
    <scope>NUCLEOTIDE SEQUENCE [LARGE SCALE GENOMIC DNA]</scope>
    <source>
        <strain evidence="2">JCM15298</strain>
    </source>
</reference>
<reference evidence="2" key="2">
    <citation type="submission" date="2016-02" db="EMBL/GenBank/DDBJ databases">
        <title>Draft genome sequence of five rapidly growing Mycobacterium species.</title>
        <authorList>
            <person name="Katahira K."/>
            <person name="Gotou Y."/>
            <person name="Iida K."/>
            <person name="Ogura Y."/>
            <person name="Hayashi T."/>
        </authorList>
    </citation>
    <scope>NUCLEOTIDE SEQUENCE [LARGE SCALE GENOMIC DNA]</scope>
    <source>
        <strain evidence="2">JCM15298</strain>
    </source>
</reference>
<dbReference type="AlphaFoldDB" id="A0A100W7L0"/>
<comment type="caution">
    <text evidence="1">The sequence shown here is derived from an EMBL/GenBank/DDBJ whole genome shotgun (WGS) entry which is preliminary data.</text>
</comment>
<keyword evidence="1" id="KW-0808">Transferase</keyword>
<evidence type="ECO:0000313" key="1">
    <source>
        <dbReference type="EMBL" id="GAS93217.1"/>
    </source>
</evidence>
<protein>
    <submittedName>
        <fullName evidence="1">Two-component system sensor kinase</fullName>
    </submittedName>
</protein>
<dbReference type="GO" id="GO:0016301">
    <property type="term" value="F:kinase activity"/>
    <property type="evidence" value="ECO:0007669"/>
    <property type="project" value="UniProtKB-KW"/>
</dbReference>
<dbReference type="STRING" id="228230.RMCC_0183"/>
<sequence length="99" mass="10906">MHQNYQALFAEAGAEVLLGGVDGLRSELATASRLGGEARARGAKVDLDEGQPFDIYTLYVQVTNRAYDRARHLDELYILLLAHAYEFGAGVREDPLPDL</sequence>
<proteinExistence type="predicted"/>
<dbReference type="RefSeq" id="WP_036439597.1">
    <property type="nucleotide sequence ID" value="NZ_BCSY01000008.1"/>
</dbReference>
<dbReference type="OrthoDB" id="9864159at2"/>
<keyword evidence="1" id="KW-0418">Kinase</keyword>
<dbReference type="EMBL" id="BCSY01000008">
    <property type="protein sequence ID" value="GAS93217.1"/>
    <property type="molecule type" value="Genomic_DNA"/>
</dbReference>
<evidence type="ECO:0000313" key="2">
    <source>
        <dbReference type="Proteomes" id="UP000069443"/>
    </source>
</evidence>
<dbReference type="Proteomes" id="UP000069443">
    <property type="component" value="Unassembled WGS sequence"/>
</dbReference>
<gene>
    <name evidence="1" type="ORF">RMCC_0183</name>
</gene>
<name>A0A100W7L0_MYCCR</name>